<dbReference type="OrthoDB" id="764979at2"/>
<gene>
    <name evidence="2" type="ORF">SAMN05444411_1282</name>
</gene>
<proteinExistence type="predicted"/>
<accession>A0A1H3H9U4</accession>
<dbReference type="STRING" id="762486.SAMN05444411_1282"/>
<dbReference type="Proteomes" id="UP000199595">
    <property type="component" value="Unassembled WGS sequence"/>
</dbReference>
<dbReference type="RefSeq" id="WP_090126642.1">
    <property type="nucleotide sequence ID" value="NZ_FNNJ01000028.1"/>
</dbReference>
<feature type="transmembrane region" description="Helical" evidence="1">
    <location>
        <begin position="85"/>
        <end position="109"/>
    </location>
</feature>
<evidence type="ECO:0000256" key="1">
    <source>
        <dbReference type="SAM" id="Phobius"/>
    </source>
</evidence>
<reference evidence="2 3" key="1">
    <citation type="submission" date="2016-10" db="EMBL/GenBank/DDBJ databases">
        <authorList>
            <person name="de Groot N.N."/>
        </authorList>
    </citation>
    <scope>NUCLEOTIDE SEQUENCE [LARGE SCALE GENOMIC DNA]</scope>
    <source>
        <strain evidence="2 3">DSM 24956</strain>
    </source>
</reference>
<protein>
    <submittedName>
        <fullName evidence="2">Uncharacterized protein</fullName>
    </submittedName>
</protein>
<keyword evidence="1" id="KW-1133">Transmembrane helix</keyword>
<evidence type="ECO:0000313" key="2">
    <source>
        <dbReference type="EMBL" id="SDY11399.1"/>
    </source>
</evidence>
<dbReference type="EMBL" id="FNNJ01000028">
    <property type="protein sequence ID" value="SDY11399.1"/>
    <property type="molecule type" value="Genomic_DNA"/>
</dbReference>
<keyword evidence="1" id="KW-0472">Membrane</keyword>
<keyword evidence="3" id="KW-1185">Reference proteome</keyword>
<keyword evidence="1" id="KW-0812">Transmembrane</keyword>
<evidence type="ECO:0000313" key="3">
    <source>
        <dbReference type="Proteomes" id="UP000199595"/>
    </source>
</evidence>
<feature type="transmembrane region" description="Helical" evidence="1">
    <location>
        <begin position="121"/>
        <end position="139"/>
    </location>
</feature>
<sequence>MIYFITSKMPNYDKSIIEKTIRKISSKKHLSLDVLSKIENTHIENKYFYGLENDTQLKITRIRSYFEKIFPRIIIRFDKKDFNTFYLRFNLLTTFFLLFMIISVIMNIIYSIESKSIDKDLITLTIISFGFVILSVREYKLLIKILIREINMIENRND</sequence>
<name>A0A1H3H9U4_9FLAO</name>
<organism evidence="2 3">
    <name type="scientific">Lutibacter oricola</name>
    <dbReference type="NCBI Taxonomy" id="762486"/>
    <lineage>
        <taxon>Bacteria</taxon>
        <taxon>Pseudomonadati</taxon>
        <taxon>Bacteroidota</taxon>
        <taxon>Flavobacteriia</taxon>
        <taxon>Flavobacteriales</taxon>
        <taxon>Flavobacteriaceae</taxon>
        <taxon>Lutibacter</taxon>
    </lineage>
</organism>
<dbReference type="AlphaFoldDB" id="A0A1H3H9U4"/>